<dbReference type="InterPro" id="IPR009057">
    <property type="entry name" value="Homeodomain-like_sf"/>
</dbReference>
<keyword evidence="1" id="KW-0805">Transcription regulation</keyword>
<dbReference type="PROSITE" id="PS01124">
    <property type="entry name" value="HTH_ARAC_FAMILY_2"/>
    <property type="match status" value="1"/>
</dbReference>
<dbReference type="SUPFAM" id="SSF46689">
    <property type="entry name" value="Homeodomain-like"/>
    <property type="match status" value="1"/>
</dbReference>
<dbReference type="STRING" id="1121001.SAMN02745857_02054"/>
<dbReference type="SMART" id="SM00342">
    <property type="entry name" value="HTH_ARAC"/>
    <property type="match status" value="1"/>
</dbReference>
<dbReference type="Gene3D" id="1.10.10.60">
    <property type="entry name" value="Homeodomain-like"/>
    <property type="match status" value="1"/>
</dbReference>
<sequence length="280" mass="30394">MERERCAGTAAPIWRHAVSPLLTPFVDCIWGMSSQQAVVLPCLLPGTGAELFLQLGTPFLACDGHGRPSPLPALTLLALRTQSLALAPAADLDFIAVRFKAGMAARLLGLPVGELIDTPQCLTSLGGLSADKLLDQLHACAGRQARIVLLEGLLLQCLQSSPHFDMDIALGVQHLYYQAPGVEALARQLGMSGRQLARRFMAQEGISPVQFRLLARFQRAARLLCLEPALPLVQVAAASGYADQAHLTRSFRALLASTPERVRRQMRGRVTFYARPGRER</sequence>
<dbReference type="GO" id="GO:0003700">
    <property type="term" value="F:DNA-binding transcription factor activity"/>
    <property type="evidence" value="ECO:0007669"/>
    <property type="project" value="InterPro"/>
</dbReference>
<dbReference type="PANTHER" id="PTHR46796">
    <property type="entry name" value="HTH-TYPE TRANSCRIPTIONAL ACTIVATOR RHAS-RELATED"/>
    <property type="match status" value="1"/>
</dbReference>
<evidence type="ECO:0000256" key="1">
    <source>
        <dbReference type="ARBA" id="ARBA00023015"/>
    </source>
</evidence>
<organism evidence="5 6">
    <name type="scientific">Andreprevotia lacus DSM 23236</name>
    <dbReference type="NCBI Taxonomy" id="1121001"/>
    <lineage>
        <taxon>Bacteria</taxon>
        <taxon>Pseudomonadati</taxon>
        <taxon>Pseudomonadota</taxon>
        <taxon>Betaproteobacteria</taxon>
        <taxon>Neisseriales</taxon>
        <taxon>Chitinibacteraceae</taxon>
        <taxon>Andreprevotia</taxon>
    </lineage>
</organism>
<evidence type="ECO:0000313" key="5">
    <source>
        <dbReference type="EMBL" id="SMC25060.1"/>
    </source>
</evidence>
<dbReference type="InterPro" id="IPR050204">
    <property type="entry name" value="AraC_XylS_family_regulators"/>
</dbReference>
<dbReference type="AlphaFoldDB" id="A0A1W1XM32"/>
<name>A0A1W1XM32_9NEIS</name>
<dbReference type="Pfam" id="PF12833">
    <property type="entry name" value="HTH_18"/>
    <property type="match status" value="1"/>
</dbReference>
<evidence type="ECO:0000313" key="6">
    <source>
        <dbReference type="Proteomes" id="UP000192761"/>
    </source>
</evidence>
<keyword evidence="2 5" id="KW-0238">DNA-binding</keyword>
<proteinExistence type="predicted"/>
<evidence type="ECO:0000256" key="3">
    <source>
        <dbReference type="ARBA" id="ARBA00023163"/>
    </source>
</evidence>
<dbReference type="PANTHER" id="PTHR46796:SF15">
    <property type="entry name" value="BLL1074 PROTEIN"/>
    <property type="match status" value="1"/>
</dbReference>
<dbReference type="GO" id="GO:0043565">
    <property type="term" value="F:sequence-specific DNA binding"/>
    <property type="evidence" value="ECO:0007669"/>
    <property type="project" value="InterPro"/>
</dbReference>
<keyword evidence="3" id="KW-0804">Transcription</keyword>
<dbReference type="RefSeq" id="WP_084090706.1">
    <property type="nucleotide sequence ID" value="NZ_FWXD01000010.1"/>
</dbReference>
<feature type="domain" description="HTH araC/xylS-type" evidence="4">
    <location>
        <begin position="182"/>
        <end position="265"/>
    </location>
</feature>
<accession>A0A1W1XM32</accession>
<dbReference type="OrthoDB" id="9809338at2"/>
<gene>
    <name evidence="5" type="ORF">SAMN02745857_02054</name>
</gene>
<dbReference type="InterPro" id="IPR018060">
    <property type="entry name" value="HTH_AraC"/>
</dbReference>
<evidence type="ECO:0000259" key="4">
    <source>
        <dbReference type="PROSITE" id="PS01124"/>
    </source>
</evidence>
<dbReference type="EMBL" id="FWXD01000010">
    <property type="protein sequence ID" value="SMC25060.1"/>
    <property type="molecule type" value="Genomic_DNA"/>
</dbReference>
<protein>
    <submittedName>
        <fullName evidence="5">AraC-type DNA-binding protein</fullName>
    </submittedName>
</protein>
<keyword evidence="6" id="KW-1185">Reference proteome</keyword>
<reference evidence="5 6" key="1">
    <citation type="submission" date="2017-04" db="EMBL/GenBank/DDBJ databases">
        <authorList>
            <person name="Afonso C.L."/>
            <person name="Miller P.J."/>
            <person name="Scott M.A."/>
            <person name="Spackman E."/>
            <person name="Goraichik I."/>
            <person name="Dimitrov K.M."/>
            <person name="Suarez D.L."/>
            <person name="Swayne D.E."/>
        </authorList>
    </citation>
    <scope>NUCLEOTIDE SEQUENCE [LARGE SCALE GENOMIC DNA]</scope>
    <source>
        <strain evidence="5 6">DSM 23236</strain>
    </source>
</reference>
<dbReference type="Proteomes" id="UP000192761">
    <property type="component" value="Unassembled WGS sequence"/>
</dbReference>
<evidence type="ECO:0000256" key="2">
    <source>
        <dbReference type="ARBA" id="ARBA00023125"/>
    </source>
</evidence>